<evidence type="ECO:0000313" key="2">
    <source>
        <dbReference type="Proteomes" id="UP000217507"/>
    </source>
</evidence>
<dbReference type="EMBL" id="AP018216">
    <property type="protein sequence ID" value="BAY70079.1"/>
    <property type="molecule type" value="Genomic_DNA"/>
</dbReference>
<proteinExistence type="predicted"/>
<evidence type="ECO:0000313" key="1">
    <source>
        <dbReference type="EMBL" id="BAY70079.1"/>
    </source>
</evidence>
<gene>
    <name evidence="1" type="ORF">NIES23_28790</name>
</gene>
<name>A0A1Z4KM89_ANAVA</name>
<accession>A0A1Z4KM89</accession>
<dbReference type="AlphaFoldDB" id="A0A1Z4KM89"/>
<organism evidence="1 2">
    <name type="scientific">Trichormus variabilis NIES-23</name>
    <dbReference type="NCBI Taxonomy" id="1973479"/>
    <lineage>
        <taxon>Bacteria</taxon>
        <taxon>Bacillati</taxon>
        <taxon>Cyanobacteriota</taxon>
        <taxon>Cyanophyceae</taxon>
        <taxon>Nostocales</taxon>
        <taxon>Nostocaceae</taxon>
        <taxon>Trichormus</taxon>
    </lineage>
</organism>
<dbReference type="Proteomes" id="UP000217507">
    <property type="component" value="Chromosome"/>
</dbReference>
<protein>
    <submittedName>
        <fullName evidence="1">Uncharacterized protein</fullName>
    </submittedName>
</protein>
<sequence length="307" mass="35905">MVDNLSKDTHHIEDKQETSNSIELELYQFLNKLKTGVWLLGIPSWLFGLTDRSMSAFADGCLSTREIFQLLTTSFFFISWLYLKPENGSGEEVGLLCQNQASRFELKKRHMISQEYILPFPYLCQIYHLLNLKHLETIHKFSLNNLRVLSISDFQQTKFGGIIKFNTLLDSPINALRIWRQPIVEVDLILHTPYTIELSIPVYDNKRITVIFYAFPLNEREHQLFIEIYSDLDWPKPLLQILLHFASCLTLFEDLPYLRNLAEVNIERLFKLSRFSKQANMLLFKRFVELYGSSGDRIKLLEGSNGN</sequence>
<reference evidence="1 2" key="1">
    <citation type="submission" date="2017-06" db="EMBL/GenBank/DDBJ databases">
        <title>Genome sequencing of cyanobaciteial culture collection at National Institute for Environmental Studies (NIES).</title>
        <authorList>
            <person name="Hirose Y."/>
            <person name="Shimura Y."/>
            <person name="Fujisawa T."/>
            <person name="Nakamura Y."/>
            <person name="Kawachi M."/>
        </authorList>
    </citation>
    <scope>NUCLEOTIDE SEQUENCE [LARGE SCALE GENOMIC DNA]</scope>
    <source>
        <strain evidence="1 2">NIES-23</strain>
    </source>
</reference>